<accession>A0A8H3W4X4</accession>
<organism evidence="1 2">
    <name type="scientific">Colletotrichum asianum</name>
    <dbReference type="NCBI Taxonomy" id="702518"/>
    <lineage>
        <taxon>Eukaryota</taxon>
        <taxon>Fungi</taxon>
        <taxon>Dikarya</taxon>
        <taxon>Ascomycota</taxon>
        <taxon>Pezizomycotina</taxon>
        <taxon>Sordariomycetes</taxon>
        <taxon>Hypocreomycetidae</taxon>
        <taxon>Glomerellales</taxon>
        <taxon>Glomerellaceae</taxon>
        <taxon>Colletotrichum</taxon>
        <taxon>Colletotrichum gloeosporioides species complex</taxon>
    </lineage>
</organism>
<proteinExistence type="predicted"/>
<gene>
    <name evidence="1" type="ORF">GQ607_012693</name>
</gene>
<dbReference type="Proteomes" id="UP000434172">
    <property type="component" value="Unassembled WGS sequence"/>
</dbReference>
<sequence length="53" mass="6008">MVRAPAAAAFLVEQPHEKRYASTAYTMPRLIALWAWLAWAEREGEKGQLSGNY</sequence>
<reference evidence="1 2" key="1">
    <citation type="submission" date="2019-12" db="EMBL/GenBank/DDBJ databases">
        <title>A genome sequence resource for the geographically widespread anthracnose pathogen Colletotrichum asianum.</title>
        <authorList>
            <person name="Meng Y."/>
        </authorList>
    </citation>
    <scope>NUCLEOTIDE SEQUENCE [LARGE SCALE GENOMIC DNA]</scope>
    <source>
        <strain evidence="1 2">ICMP 18580</strain>
    </source>
</reference>
<evidence type="ECO:0000313" key="1">
    <source>
        <dbReference type="EMBL" id="KAF0320099.1"/>
    </source>
</evidence>
<dbReference type="AlphaFoldDB" id="A0A8H3W4X4"/>
<evidence type="ECO:0000313" key="2">
    <source>
        <dbReference type="Proteomes" id="UP000434172"/>
    </source>
</evidence>
<dbReference type="EMBL" id="WOWK01000087">
    <property type="protein sequence ID" value="KAF0320099.1"/>
    <property type="molecule type" value="Genomic_DNA"/>
</dbReference>
<comment type="caution">
    <text evidence="1">The sequence shown here is derived from an EMBL/GenBank/DDBJ whole genome shotgun (WGS) entry which is preliminary data.</text>
</comment>
<protein>
    <submittedName>
        <fullName evidence="1">Uncharacterized protein</fullName>
    </submittedName>
</protein>
<keyword evidence="2" id="KW-1185">Reference proteome</keyword>
<name>A0A8H3W4X4_9PEZI</name>